<protein>
    <submittedName>
        <fullName evidence="1">Uncharacterized protein</fullName>
    </submittedName>
</protein>
<keyword evidence="2" id="KW-1185">Reference proteome</keyword>
<dbReference type="STRING" id="1450538.A0A2V5HFS9"/>
<dbReference type="EMBL" id="KZ825127">
    <property type="protein sequence ID" value="PYI20173.1"/>
    <property type="molecule type" value="Genomic_DNA"/>
</dbReference>
<dbReference type="InterPro" id="IPR036188">
    <property type="entry name" value="FAD/NAD-bd_sf"/>
</dbReference>
<accession>A0A2V5HFS9</accession>
<organism evidence="1 2">
    <name type="scientific">Aspergillus violaceofuscus (strain CBS 115571)</name>
    <dbReference type="NCBI Taxonomy" id="1450538"/>
    <lineage>
        <taxon>Eukaryota</taxon>
        <taxon>Fungi</taxon>
        <taxon>Dikarya</taxon>
        <taxon>Ascomycota</taxon>
        <taxon>Pezizomycotina</taxon>
        <taxon>Eurotiomycetes</taxon>
        <taxon>Eurotiomycetidae</taxon>
        <taxon>Eurotiales</taxon>
        <taxon>Aspergillaceae</taxon>
        <taxon>Aspergillus</taxon>
    </lineage>
</organism>
<proteinExistence type="predicted"/>
<sequence length="74" mass="7935">MVDAITAPGTGLELQEYTNTSHSCMMKMGLDDGRYPNGTAVVDTITKYIVDGGIHPDLASGNNRAYIMVVAENE</sequence>
<gene>
    <name evidence="1" type="ORF">BO99DRAFT_431865</name>
</gene>
<evidence type="ECO:0000313" key="2">
    <source>
        <dbReference type="Proteomes" id="UP000249829"/>
    </source>
</evidence>
<dbReference type="AlphaFoldDB" id="A0A2V5HFS9"/>
<name>A0A2V5HFS9_ASPV1</name>
<evidence type="ECO:0000313" key="1">
    <source>
        <dbReference type="EMBL" id="PYI20173.1"/>
    </source>
</evidence>
<reference evidence="1 2" key="1">
    <citation type="submission" date="2018-02" db="EMBL/GenBank/DDBJ databases">
        <title>The genomes of Aspergillus section Nigri reveals drivers in fungal speciation.</title>
        <authorList>
            <consortium name="DOE Joint Genome Institute"/>
            <person name="Vesth T.C."/>
            <person name="Nybo J."/>
            <person name="Theobald S."/>
            <person name="Brandl J."/>
            <person name="Frisvad J.C."/>
            <person name="Nielsen K.F."/>
            <person name="Lyhne E.K."/>
            <person name="Kogle M.E."/>
            <person name="Kuo A."/>
            <person name="Riley R."/>
            <person name="Clum A."/>
            <person name="Nolan M."/>
            <person name="Lipzen A."/>
            <person name="Salamov A."/>
            <person name="Henrissat B."/>
            <person name="Wiebenga A."/>
            <person name="De vries R.P."/>
            <person name="Grigoriev I.V."/>
            <person name="Mortensen U.H."/>
            <person name="Andersen M.R."/>
            <person name="Baker S.E."/>
        </authorList>
    </citation>
    <scope>NUCLEOTIDE SEQUENCE [LARGE SCALE GENOMIC DNA]</scope>
    <source>
        <strain evidence="1 2">CBS 115571</strain>
    </source>
</reference>
<dbReference type="Gene3D" id="3.50.50.60">
    <property type="entry name" value="FAD/NAD(P)-binding domain"/>
    <property type="match status" value="1"/>
</dbReference>
<dbReference type="Proteomes" id="UP000249829">
    <property type="component" value="Unassembled WGS sequence"/>
</dbReference>